<dbReference type="Gene3D" id="3.40.50.1000">
    <property type="entry name" value="HAD superfamily/HAD-like"/>
    <property type="match status" value="1"/>
</dbReference>
<name>A0AAV1QSH8_9ROSI</name>
<keyword evidence="4" id="KW-1185">Reference proteome</keyword>
<evidence type="ECO:0000313" key="3">
    <source>
        <dbReference type="EMBL" id="CAK7323290.1"/>
    </source>
</evidence>
<gene>
    <name evidence="3" type="ORF">DCAF_LOCUS913</name>
</gene>
<dbReference type="Proteomes" id="UP001314170">
    <property type="component" value="Unassembled WGS sequence"/>
</dbReference>
<keyword evidence="1" id="KW-0460">Magnesium</keyword>
<sequence length="270" mass="29490">MSGGGKGIVQKSSACLTMGFATTICTDLARKTVSQDDPFGLHIAELEETIRAIEDCKTAGVTVKLISEDDVPVVRAAAIEFGMLTENSEASVLKGKDFQNCTEEERIGMVDQITAIGNCLQSDKLLLVQCLRKKGNMVALIGANNLHDNPALIQAEIGFVKAEWGTKMARDYLDLMLWDGREALMTPIQLSWTKLIVPILGSVAVITEPSGEKTNEQASSSENRTTYDQGQVEKHHSSSYLSGCDFSDLPIQRTGDLRHESETRESHDVQ</sequence>
<dbReference type="GO" id="GO:0005886">
    <property type="term" value="C:plasma membrane"/>
    <property type="evidence" value="ECO:0007669"/>
    <property type="project" value="TreeGrafter"/>
</dbReference>
<dbReference type="PANTHER" id="PTHR24093:SF470">
    <property type="entry name" value="CALCIUM-TRANSPORTING ATPASE 12, PLASMA MEMBRANE-TYPE-LIKE"/>
    <property type="match status" value="1"/>
</dbReference>
<dbReference type="InterPro" id="IPR023214">
    <property type="entry name" value="HAD_sf"/>
</dbReference>
<reference evidence="3 4" key="1">
    <citation type="submission" date="2024-01" db="EMBL/GenBank/DDBJ databases">
        <authorList>
            <person name="Waweru B."/>
        </authorList>
    </citation>
    <scope>NUCLEOTIDE SEQUENCE [LARGE SCALE GENOMIC DNA]</scope>
</reference>
<dbReference type="SUPFAM" id="SSF56784">
    <property type="entry name" value="HAD-like"/>
    <property type="match status" value="1"/>
</dbReference>
<accession>A0AAV1QSH8</accession>
<dbReference type="PANTHER" id="PTHR24093">
    <property type="entry name" value="CATION TRANSPORTING ATPASE"/>
    <property type="match status" value="1"/>
</dbReference>
<evidence type="ECO:0000256" key="2">
    <source>
        <dbReference type="SAM" id="MobiDB-lite"/>
    </source>
</evidence>
<evidence type="ECO:0000256" key="1">
    <source>
        <dbReference type="ARBA" id="ARBA00022842"/>
    </source>
</evidence>
<dbReference type="EMBL" id="CAWUPB010000079">
    <property type="protein sequence ID" value="CAK7323290.1"/>
    <property type="molecule type" value="Genomic_DNA"/>
</dbReference>
<proteinExistence type="predicted"/>
<dbReference type="GO" id="GO:0005388">
    <property type="term" value="F:P-type calcium transporter activity"/>
    <property type="evidence" value="ECO:0007669"/>
    <property type="project" value="TreeGrafter"/>
</dbReference>
<comment type="caution">
    <text evidence="3">The sequence shown here is derived from an EMBL/GenBank/DDBJ whole genome shotgun (WGS) entry which is preliminary data.</text>
</comment>
<protein>
    <submittedName>
        <fullName evidence="3">Uncharacterized protein</fullName>
    </submittedName>
</protein>
<dbReference type="InterPro" id="IPR036412">
    <property type="entry name" value="HAD-like_sf"/>
</dbReference>
<evidence type="ECO:0000313" key="4">
    <source>
        <dbReference type="Proteomes" id="UP001314170"/>
    </source>
</evidence>
<dbReference type="AlphaFoldDB" id="A0AAV1QSH8"/>
<feature type="compositionally biased region" description="Polar residues" evidence="2">
    <location>
        <begin position="216"/>
        <end position="229"/>
    </location>
</feature>
<organism evidence="3 4">
    <name type="scientific">Dovyalis caffra</name>
    <dbReference type="NCBI Taxonomy" id="77055"/>
    <lineage>
        <taxon>Eukaryota</taxon>
        <taxon>Viridiplantae</taxon>
        <taxon>Streptophyta</taxon>
        <taxon>Embryophyta</taxon>
        <taxon>Tracheophyta</taxon>
        <taxon>Spermatophyta</taxon>
        <taxon>Magnoliopsida</taxon>
        <taxon>eudicotyledons</taxon>
        <taxon>Gunneridae</taxon>
        <taxon>Pentapetalae</taxon>
        <taxon>rosids</taxon>
        <taxon>fabids</taxon>
        <taxon>Malpighiales</taxon>
        <taxon>Salicaceae</taxon>
        <taxon>Flacourtieae</taxon>
        <taxon>Dovyalis</taxon>
    </lineage>
</organism>
<feature type="region of interest" description="Disordered" evidence="2">
    <location>
        <begin position="210"/>
        <end position="247"/>
    </location>
</feature>